<evidence type="ECO:0000256" key="2">
    <source>
        <dbReference type="ARBA" id="ARBA00023015"/>
    </source>
</evidence>
<feature type="region of interest" description="Disordered" evidence="6">
    <location>
        <begin position="1"/>
        <end position="23"/>
    </location>
</feature>
<name>A0A9P7KD30_9AGAR</name>
<feature type="compositionally biased region" description="Basic and acidic residues" evidence="6">
    <location>
        <begin position="11"/>
        <end position="23"/>
    </location>
</feature>
<feature type="compositionally biased region" description="Polar residues" evidence="6">
    <location>
        <begin position="124"/>
        <end position="151"/>
    </location>
</feature>
<feature type="compositionally biased region" description="Low complexity" evidence="6">
    <location>
        <begin position="190"/>
        <end position="203"/>
    </location>
</feature>
<gene>
    <name evidence="8" type="ORF">DXG03_008929</name>
</gene>
<evidence type="ECO:0000313" key="9">
    <source>
        <dbReference type="Proteomes" id="UP000775547"/>
    </source>
</evidence>
<keyword evidence="5" id="KW-0539">Nucleus</keyword>
<evidence type="ECO:0000256" key="1">
    <source>
        <dbReference type="ARBA" id="ARBA00004123"/>
    </source>
</evidence>
<feature type="region of interest" description="Disordered" evidence="6">
    <location>
        <begin position="124"/>
        <end position="279"/>
    </location>
</feature>
<comment type="caution">
    <text evidence="8">The sequence shown here is derived from an EMBL/GenBank/DDBJ whole genome shotgun (WGS) entry which is preliminary data.</text>
</comment>
<dbReference type="InterPro" id="IPR051089">
    <property type="entry name" value="prtT"/>
</dbReference>
<keyword evidence="2" id="KW-0805">Transcription regulation</keyword>
<protein>
    <recommendedName>
        <fullName evidence="7">Zn(2)-C6 fungal-type domain-containing protein</fullName>
    </recommendedName>
</protein>
<dbReference type="EMBL" id="JABCKV010000008">
    <property type="protein sequence ID" value="KAG5647576.1"/>
    <property type="molecule type" value="Genomic_DNA"/>
</dbReference>
<reference evidence="8" key="1">
    <citation type="submission" date="2020-07" db="EMBL/GenBank/DDBJ databases">
        <authorList>
            <person name="Nieuwenhuis M."/>
            <person name="Van De Peppel L.J.J."/>
        </authorList>
    </citation>
    <scope>NUCLEOTIDE SEQUENCE</scope>
    <source>
        <strain evidence="8">AP01</strain>
        <tissue evidence="8">Mycelium</tissue>
    </source>
</reference>
<evidence type="ECO:0000313" key="8">
    <source>
        <dbReference type="EMBL" id="KAG5647576.1"/>
    </source>
</evidence>
<sequence length="327" mass="34928">MDPIGGTAGPKKLEADDKADKRDVKPVVKTLNRVPRACNACRKQKMRCEGADNPPCKRCRNTNLECLFEKPSREATLTGEAGLERIRSLEAHVADIRHTQTTISNTLSELVAHLRGGAFGVRSPSTYPQSYHQPSPSLNSPSMSTPTASHQHISEIHPSPPGGFPPPHQGSSIPPGQPTGEFNAPSNAPSYVSQSVQGYSQHSAPPGPVLPPFSSISTMGPPSTQNNVSSLRYQAPETASTHPRSMSRNQVLGSKRQASSNVTSANSSDLDDEDNGELPASGLVAPWEVLRGLADVAIERANKVSISSFGRDVGLTFCVISEIGKRR</sequence>
<dbReference type="PANTHER" id="PTHR31845">
    <property type="entry name" value="FINGER DOMAIN PROTEIN, PUTATIVE-RELATED"/>
    <property type="match status" value="1"/>
</dbReference>
<dbReference type="CDD" id="cd00067">
    <property type="entry name" value="GAL4"/>
    <property type="match status" value="1"/>
</dbReference>
<dbReference type="InterPro" id="IPR001138">
    <property type="entry name" value="Zn2Cys6_DnaBD"/>
</dbReference>
<keyword evidence="4" id="KW-0804">Transcription</keyword>
<evidence type="ECO:0000259" key="7">
    <source>
        <dbReference type="PROSITE" id="PS50048"/>
    </source>
</evidence>
<dbReference type="Gene3D" id="4.10.240.10">
    <property type="entry name" value="Zn(2)-C6 fungal-type DNA-binding domain"/>
    <property type="match status" value="1"/>
</dbReference>
<dbReference type="InterPro" id="IPR036864">
    <property type="entry name" value="Zn2-C6_fun-type_DNA-bd_sf"/>
</dbReference>
<dbReference type="SMART" id="SM00066">
    <property type="entry name" value="GAL4"/>
    <property type="match status" value="1"/>
</dbReference>
<feature type="compositionally biased region" description="Polar residues" evidence="6">
    <location>
        <begin position="214"/>
        <end position="268"/>
    </location>
</feature>
<comment type="subcellular location">
    <subcellularLocation>
        <location evidence="1">Nucleus</location>
    </subcellularLocation>
</comment>
<proteinExistence type="predicted"/>
<dbReference type="Pfam" id="PF00172">
    <property type="entry name" value="Zn_clus"/>
    <property type="match status" value="1"/>
</dbReference>
<evidence type="ECO:0000256" key="3">
    <source>
        <dbReference type="ARBA" id="ARBA00023125"/>
    </source>
</evidence>
<organism evidence="8 9">
    <name type="scientific">Asterophora parasitica</name>
    <dbReference type="NCBI Taxonomy" id="117018"/>
    <lineage>
        <taxon>Eukaryota</taxon>
        <taxon>Fungi</taxon>
        <taxon>Dikarya</taxon>
        <taxon>Basidiomycota</taxon>
        <taxon>Agaricomycotina</taxon>
        <taxon>Agaricomycetes</taxon>
        <taxon>Agaricomycetidae</taxon>
        <taxon>Agaricales</taxon>
        <taxon>Tricholomatineae</taxon>
        <taxon>Lyophyllaceae</taxon>
        <taxon>Asterophora</taxon>
    </lineage>
</organism>
<keyword evidence="3" id="KW-0238">DNA-binding</keyword>
<dbReference type="GO" id="GO:0005634">
    <property type="term" value="C:nucleus"/>
    <property type="evidence" value="ECO:0007669"/>
    <property type="project" value="UniProtKB-SubCell"/>
</dbReference>
<feature type="domain" description="Zn(2)-C6 fungal-type" evidence="7">
    <location>
        <begin position="37"/>
        <end position="68"/>
    </location>
</feature>
<dbReference type="OrthoDB" id="39175at2759"/>
<accession>A0A9P7KD30</accession>
<dbReference type="PROSITE" id="PS50048">
    <property type="entry name" value="ZN2_CY6_FUNGAL_2"/>
    <property type="match status" value="1"/>
</dbReference>
<dbReference type="Proteomes" id="UP000775547">
    <property type="component" value="Unassembled WGS sequence"/>
</dbReference>
<dbReference type="GO" id="GO:0008270">
    <property type="term" value="F:zinc ion binding"/>
    <property type="evidence" value="ECO:0007669"/>
    <property type="project" value="InterPro"/>
</dbReference>
<dbReference type="GO" id="GO:0000981">
    <property type="term" value="F:DNA-binding transcription factor activity, RNA polymerase II-specific"/>
    <property type="evidence" value="ECO:0007669"/>
    <property type="project" value="InterPro"/>
</dbReference>
<dbReference type="SUPFAM" id="SSF57701">
    <property type="entry name" value="Zn2/Cys6 DNA-binding domain"/>
    <property type="match status" value="1"/>
</dbReference>
<dbReference type="AlphaFoldDB" id="A0A9P7KD30"/>
<dbReference type="GO" id="GO:0000976">
    <property type="term" value="F:transcription cis-regulatory region binding"/>
    <property type="evidence" value="ECO:0007669"/>
    <property type="project" value="TreeGrafter"/>
</dbReference>
<evidence type="ECO:0000256" key="5">
    <source>
        <dbReference type="ARBA" id="ARBA00023242"/>
    </source>
</evidence>
<dbReference type="PROSITE" id="PS00463">
    <property type="entry name" value="ZN2_CY6_FUNGAL_1"/>
    <property type="match status" value="1"/>
</dbReference>
<feature type="compositionally biased region" description="Pro residues" evidence="6">
    <location>
        <begin position="158"/>
        <end position="168"/>
    </location>
</feature>
<keyword evidence="9" id="KW-1185">Reference proteome</keyword>
<dbReference type="PANTHER" id="PTHR31845:SF17">
    <property type="entry name" value="ZN(II)2CYS6 TRANSCRIPTION FACTOR (EUROFUNG)"/>
    <property type="match status" value="1"/>
</dbReference>
<reference evidence="8" key="2">
    <citation type="submission" date="2021-10" db="EMBL/GenBank/DDBJ databases">
        <title>Phylogenomics reveals ancestral predisposition of the termite-cultivated fungus Termitomyces towards a domesticated lifestyle.</title>
        <authorList>
            <person name="Auxier B."/>
            <person name="Grum-Grzhimaylo A."/>
            <person name="Cardenas M.E."/>
            <person name="Lodge J.D."/>
            <person name="Laessoe T."/>
            <person name="Pedersen O."/>
            <person name="Smith M.E."/>
            <person name="Kuyper T.W."/>
            <person name="Franco-Molano E.A."/>
            <person name="Baroni T.J."/>
            <person name="Aanen D.K."/>
        </authorList>
    </citation>
    <scope>NUCLEOTIDE SEQUENCE</scope>
    <source>
        <strain evidence="8">AP01</strain>
        <tissue evidence="8">Mycelium</tissue>
    </source>
</reference>
<evidence type="ECO:0000256" key="4">
    <source>
        <dbReference type="ARBA" id="ARBA00023163"/>
    </source>
</evidence>
<evidence type="ECO:0000256" key="6">
    <source>
        <dbReference type="SAM" id="MobiDB-lite"/>
    </source>
</evidence>